<proteinExistence type="predicted"/>
<dbReference type="AlphaFoldDB" id="A0A5E4MDL1"/>
<dbReference type="Proteomes" id="UP000325440">
    <property type="component" value="Unassembled WGS sequence"/>
</dbReference>
<organism evidence="1 2">
    <name type="scientific">Cinara cedri</name>
    <dbReference type="NCBI Taxonomy" id="506608"/>
    <lineage>
        <taxon>Eukaryota</taxon>
        <taxon>Metazoa</taxon>
        <taxon>Ecdysozoa</taxon>
        <taxon>Arthropoda</taxon>
        <taxon>Hexapoda</taxon>
        <taxon>Insecta</taxon>
        <taxon>Pterygota</taxon>
        <taxon>Neoptera</taxon>
        <taxon>Paraneoptera</taxon>
        <taxon>Hemiptera</taxon>
        <taxon>Sternorrhyncha</taxon>
        <taxon>Aphidomorpha</taxon>
        <taxon>Aphidoidea</taxon>
        <taxon>Aphididae</taxon>
        <taxon>Lachninae</taxon>
        <taxon>Cinara</taxon>
    </lineage>
</organism>
<name>A0A5E4MDL1_9HEMI</name>
<evidence type="ECO:0000313" key="2">
    <source>
        <dbReference type="Proteomes" id="UP000325440"/>
    </source>
</evidence>
<evidence type="ECO:0000313" key="1">
    <source>
        <dbReference type="EMBL" id="VVC27982.1"/>
    </source>
</evidence>
<gene>
    <name evidence="1" type="ORF">CINCED_3A006050</name>
</gene>
<accession>A0A5E4MDL1</accession>
<reference evidence="1 2" key="1">
    <citation type="submission" date="2019-08" db="EMBL/GenBank/DDBJ databases">
        <authorList>
            <person name="Alioto T."/>
            <person name="Alioto T."/>
            <person name="Gomez Garrido J."/>
        </authorList>
    </citation>
    <scope>NUCLEOTIDE SEQUENCE [LARGE SCALE GENOMIC DNA]</scope>
</reference>
<dbReference type="EMBL" id="CABPRJ010000477">
    <property type="protein sequence ID" value="VVC27982.1"/>
    <property type="molecule type" value="Genomic_DNA"/>
</dbReference>
<sequence>MENGRIIRIHPGGGGTVCVLTVRAFTRAKVKRSVVKMCVLLTDNDSTEVENQQHFNEGGDVTVAVPVYQINLLEEAIDYRMYVSLNGVGTAPTDPQPAVLAFLIKKERRYREPELAISIMGRMLVAYSWPSLHESGCGPKNLNTEVTNANTMALYLPSQHPRILRTIK</sequence>
<dbReference type="OrthoDB" id="6597828at2759"/>
<protein>
    <submittedName>
        <fullName evidence="1">Uncharacterized protein</fullName>
    </submittedName>
</protein>
<keyword evidence="2" id="KW-1185">Reference proteome</keyword>